<keyword evidence="1" id="KW-0238">DNA-binding</keyword>
<comment type="caution">
    <text evidence="3">The sequence shown here is derived from an EMBL/GenBank/DDBJ whole genome shotgun (WGS) entry which is preliminary data.</text>
</comment>
<sequence length="102" mass="12077">MNEAQECDLVNRIIRFANKGMSITPMLIRSQAFIFSEKYELKHNFNKDIGLASKDWLKMFLKRHLEISKRKTQLINPARAQKLNRPIVSQNFEEIKEKTNQL</sequence>
<evidence type="ECO:0000259" key="2">
    <source>
        <dbReference type="PROSITE" id="PS51253"/>
    </source>
</evidence>
<feature type="domain" description="HTH CENPB-type" evidence="2">
    <location>
        <begin position="1"/>
        <end position="70"/>
    </location>
</feature>
<reference evidence="3 4" key="1">
    <citation type="submission" date="2023-03" db="EMBL/GenBank/DDBJ databases">
        <title>Genome insight into feeding habits of ladybird beetles.</title>
        <authorList>
            <person name="Li H.-S."/>
            <person name="Huang Y.-H."/>
            <person name="Pang H."/>
        </authorList>
    </citation>
    <scope>NUCLEOTIDE SEQUENCE [LARGE SCALE GENOMIC DNA]</scope>
    <source>
        <strain evidence="3">SYSU_2023b</strain>
        <tissue evidence="3">Whole body</tissue>
    </source>
</reference>
<organism evidence="3 4">
    <name type="scientific">Henosepilachna vigintioctopunctata</name>
    <dbReference type="NCBI Taxonomy" id="420089"/>
    <lineage>
        <taxon>Eukaryota</taxon>
        <taxon>Metazoa</taxon>
        <taxon>Ecdysozoa</taxon>
        <taxon>Arthropoda</taxon>
        <taxon>Hexapoda</taxon>
        <taxon>Insecta</taxon>
        <taxon>Pterygota</taxon>
        <taxon>Neoptera</taxon>
        <taxon>Endopterygota</taxon>
        <taxon>Coleoptera</taxon>
        <taxon>Polyphaga</taxon>
        <taxon>Cucujiformia</taxon>
        <taxon>Coccinelloidea</taxon>
        <taxon>Coccinellidae</taxon>
        <taxon>Epilachninae</taxon>
        <taxon>Epilachnini</taxon>
        <taxon>Henosepilachna</taxon>
    </lineage>
</organism>
<dbReference type="InterPro" id="IPR006600">
    <property type="entry name" value="HTH_CenpB_DNA-bd_dom"/>
</dbReference>
<dbReference type="PROSITE" id="PS51253">
    <property type="entry name" value="HTH_CENPB"/>
    <property type="match status" value="1"/>
</dbReference>
<gene>
    <name evidence="3" type="ORF">WA026_006786</name>
</gene>
<dbReference type="Proteomes" id="UP001431783">
    <property type="component" value="Unassembled WGS sequence"/>
</dbReference>
<evidence type="ECO:0000313" key="4">
    <source>
        <dbReference type="Proteomes" id="UP001431783"/>
    </source>
</evidence>
<protein>
    <recommendedName>
        <fullName evidence="2">HTH CENPB-type domain-containing protein</fullName>
    </recommendedName>
</protein>
<dbReference type="GO" id="GO:0003677">
    <property type="term" value="F:DNA binding"/>
    <property type="evidence" value="ECO:0007669"/>
    <property type="project" value="UniProtKB-KW"/>
</dbReference>
<proteinExistence type="predicted"/>
<accession>A0AAW1UG24</accession>
<evidence type="ECO:0000256" key="1">
    <source>
        <dbReference type="ARBA" id="ARBA00023125"/>
    </source>
</evidence>
<dbReference type="Pfam" id="PF03221">
    <property type="entry name" value="HTH_Tnp_Tc5"/>
    <property type="match status" value="1"/>
</dbReference>
<dbReference type="EMBL" id="JARQZJ010000062">
    <property type="protein sequence ID" value="KAK9879726.1"/>
    <property type="molecule type" value="Genomic_DNA"/>
</dbReference>
<evidence type="ECO:0000313" key="3">
    <source>
        <dbReference type="EMBL" id="KAK9879726.1"/>
    </source>
</evidence>
<keyword evidence="4" id="KW-1185">Reference proteome</keyword>
<name>A0AAW1UG24_9CUCU</name>
<dbReference type="AlphaFoldDB" id="A0AAW1UG24"/>